<keyword evidence="3" id="KW-1185">Reference proteome</keyword>
<organism evidence="2 3">
    <name type="scientific">Petrocella atlantisensis</name>
    <dbReference type="NCBI Taxonomy" id="2173034"/>
    <lineage>
        <taxon>Bacteria</taxon>
        <taxon>Bacillati</taxon>
        <taxon>Bacillota</taxon>
        <taxon>Clostridia</taxon>
        <taxon>Lachnospirales</taxon>
        <taxon>Vallitaleaceae</taxon>
        <taxon>Petrocella</taxon>
    </lineage>
</organism>
<proteinExistence type="predicted"/>
<sequence>MQVNKIKSSKSLSLEYVTGSINEKSAVIIRSGRTVKNTKKLVLFIIYIFLQCTWGMLQTLAGLLVFLLNITSSHNLYHGAVRTFWSAKSGLSLGLFIFVPANCSREISEKMSVHEYGHTLQSLLLGPLYLLVIGLPSFIWFLLYPINKKKKGIYYYDFIIEKWADAWGKKACALIYRRQL</sequence>
<dbReference type="RefSeq" id="WP_172596246.1">
    <property type="nucleotide sequence ID" value="NZ_LR130778.1"/>
</dbReference>
<evidence type="ECO:0000256" key="1">
    <source>
        <dbReference type="SAM" id="Phobius"/>
    </source>
</evidence>
<dbReference type="EMBL" id="LR130778">
    <property type="protein sequence ID" value="VDN48741.1"/>
    <property type="molecule type" value="Genomic_DNA"/>
</dbReference>
<feature type="transmembrane region" description="Helical" evidence="1">
    <location>
        <begin position="41"/>
        <end position="68"/>
    </location>
</feature>
<evidence type="ECO:0000313" key="2">
    <source>
        <dbReference type="EMBL" id="VDN48741.1"/>
    </source>
</evidence>
<name>A0A3P7Q007_9FIRM</name>
<gene>
    <name evidence="2" type="ORF">PATL70BA_2835</name>
</gene>
<feature type="transmembrane region" description="Helical" evidence="1">
    <location>
        <begin position="128"/>
        <end position="146"/>
    </location>
</feature>
<reference evidence="2 3" key="1">
    <citation type="submission" date="2018-09" db="EMBL/GenBank/DDBJ databases">
        <authorList>
            <person name="Postec A."/>
        </authorList>
    </citation>
    <scope>NUCLEOTIDE SEQUENCE [LARGE SCALE GENOMIC DNA]</scope>
    <source>
        <strain evidence="2">70B-A</strain>
    </source>
</reference>
<keyword evidence="1" id="KW-0812">Transmembrane</keyword>
<protein>
    <submittedName>
        <fullName evidence="2">Uncharacterized protein</fullName>
    </submittedName>
</protein>
<dbReference type="KEGG" id="cbar:PATL70BA_2835"/>
<keyword evidence="1" id="KW-1133">Transmembrane helix</keyword>
<dbReference type="AlphaFoldDB" id="A0A3P7Q007"/>
<dbReference type="Proteomes" id="UP000279029">
    <property type="component" value="Chromosome"/>
</dbReference>
<evidence type="ECO:0000313" key="3">
    <source>
        <dbReference type="Proteomes" id="UP000279029"/>
    </source>
</evidence>
<accession>A0A3P7Q007</accession>
<keyword evidence="1" id="KW-0472">Membrane</keyword>